<keyword evidence="6 7" id="KW-0472">Membrane</keyword>
<dbReference type="PANTHER" id="PTHR12560:SF58">
    <property type="entry name" value="CERAMIDE SYNTHASE 1"/>
    <property type="match status" value="1"/>
</dbReference>
<evidence type="ECO:0000256" key="2">
    <source>
        <dbReference type="ARBA" id="ARBA00004760"/>
    </source>
</evidence>
<evidence type="ECO:0000313" key="11">
    <source>
        <dbReference type="Proteomes" id="UP001163046"/>
    </source>
</evidence>
<dbReference type="InterPro" id="IPR016439">
    <property type="entry name" value="Lag1/Lac1-like"/>
</dbReference>
<dbReference type="EMBL" id="MU827826">
    <property type="protein sequence ID" value="KAJ7321492.1"/>
    <property type="molecule type" value="Genomic_DNA"/>
</dbReference>
<keyword evidence="10" id="KW-0012">Acyltransferase</keyword>
<dbReference type="SMART" id="SM00724">
    <property type="entry name" value="TLC"/>
    <property type="match status" value="1"/>
</dbReference>
<dbReference type="GO" id="GO:0050291">
    <property type="term" value="F:sphingosine N-acyltransferase activity"/>
    <property type="evidence" value="ECO:0007669"/>
    <property type="project" value="UniProtKB-EC"/>
</dbReference>
<evidence type="ECO:0000256" key="7">
    <source>
        <dbReference type="PROSITE-ProRule" id="PRU00205"/>
    </source>
</evidence>
<organism evidence="10 11">
    <name type="scientific">Desmophyllum pertusum</name>
    <dbReference type="NCBI Taxonomy" id="174260"/>
    <lineage>
        <taxon>Eukaryota</taxon>
        <taxon>Metazoa</taxon>
        <taxon>Cnidaria</taxon>
        <taxon>Anthozoa</taxon>
        <taxon>Hexacorallia</taxon>
        <taxon>Scleractinia</taxon>
        <taxon>Caryophylliina</taxon>
        <taxon>Caryophylliidae</taxon>
        <taxon>Desmophyllum</taxon>
    </lineage>
</organism>
<evidence type="ECO:0000256" key="3">
    <source>
        <dbReference type="ARBA" id="ARBA00004991"/>
    </source>
</evidence>
<comment type="pathway">
    <text evidence="3">Sphingolipid metabolism.</text>
</comment>
<feature type="transmembrane region" description="Helical" evidence="8">
    <location>
        <begin position="91"/>
        <end position="109"/>
    </location>
</feature>
<feature type="transmembrane region" description="Helical" evidence="8">
    <location>
        <begin position="269"/>
        <end position="295"/>
    </location>
</feature>
<evidence type="ECO:0000256" key="8">
    <source>
        <dbReference type="SAM" id="Phobius"/>
    </source>
</evidence>
<evidence type="ECO:0000313" key="10">
    <source>
        <dbReference type="EMBL" id="KAJ7321492.1"/>
    </source>
</evidence>
<feature type="transmembrane region" description="Helical" evidence="8">
    <location>
        <begin position="135"/>
        <end position="156"/>
    </location>
</feature>
<keyword evidence="11" id="KW-1185">Reference proteome</keyword>
<feature type="transmembrane region" description="Helical" evidence="8">
    <location>
        <begin position="222"/>
        <end position="240"/>
    </location>
</feature>
<keyword evidence="4 7" id="KW-0812">Transmembrane</keyword>
<gene>
    <name evidence="10" type="primary">CERS1_2</name>
    <name evidence="10" type="ORF">OS493_034546</name>
</gene>
<comment type="caution">
    <text evidence="10">The sequence shown here is derived from an EMBL/GenBank/DDBJ whole genome shotgun (WGS) entry which is preliminary data.</text>
</comment>
<proteinExistence type="predicted"/>
<feature type="domain" description="TLC" evidence="9">
    <location>
        <begin position="85"/>
        <end position="299"/>
    </location>
</feature>
<reference evidence="10" key="1">
    <citation type="submission" date="2023-01" db="EMBL/GenBank/DDBJ databases">
        <title>Genome assembly of the deep-sea coral Lophelia pertusa.</title>
        <authorList>
            <person name="Herrera S."/>
            <person name="Cordes E."/>
        </authorList>
    </citation>
    <scope>NUCLEOTIDE SEQUENCE</scope>
    <source>
        <strain evidence="10">USNM1676648</strain>
        <tissue evidence="10">Polyp</tissue>
    </source>
</reference>
<dbReference type="PROSITE" id="PS50922">
    <property type="entry name" value="TLC"/>
    <property type="match status" value="1"/>
</dbReference>
<evidence type="ECO:0000256" key="6">
    <source>
        <dbReference type="ARBA" id="ARBA00023136"/>
    </source>
</evidence>
<accession>A0A9W9Y7S9</accession>
<evidence type="ECO:0000256" key="5">
    <source>
        <dbReference type="ARBA" id="ARBA00022989"/>
    </source>
</evidence>
<feature type="transmembrane region" description="Helical" evidence="8">
    <location>
        <begin position="48"/>
        <end position="70"/>
    </location>
</feature>
<dbReference type="GO" id="GO:0046513">
    <property type="term" value="P:ceramide biosynthetic process"/>
    <property type="evidence" value="ECO:0007669"/>
    <property type="project" value="InterPro"/>
</dbReference>
<evidence type="ECO:0000259" key="9">
    <source>
        <dbReference type="PROSITE" id="PS50922"/>
    </source>
</evidence>
<dbReference type="Pfam" id="PF03798">
    <property type="entry name" value="TRAM_LAG1_CLN8"/>
    <property type="match status" value="1"/>
</dbReference>
<name>A0A9W9Y7S9_9CNID</name>
<sequence>MEVGYLEAFSKIWNHCWIEWEERGPRKTFLTDFINDVSSYGFISAKDILLCLVLGVVFTILRYFLTTAVFKPFFSWCQFIEKDQKKCPESAFKLLFYSSAYGYCCYILFKYNYLQDPSRNCWEGWYKGMPVPQDIYMLYLVEAGFYFHSIYATLFMDQWRRDSILMILHHILANCLILFSFAIRYHRIGILVLFLHDINDVSLEFTKLCLGFKSRGGKYHRIPDILSTTGFLTFAVLWFYCRLYLYPIKVLYTCGCGCRPYVPLTAPFYFFFNGMLWTLFFMNLWWFQFIVWLIIRIVCGKSPGVEDTREIPKKIRERW</sequence>
<evidence type="ECO:0000256" key="4">
    <source>
        <dbReference type="ARBA" id="ARBA00022692"/>
    </source>
</evidence>
<comment type="pathway">
    <text evidence="2">Lipid metabolism; sphingolipid metabolism.</text>
</comment>
<dbReference type="OrthoDB" id="537032at2759"/>
<dbReference type="EC" id="2.3.1.24" evidence="10"/>
<evidence type="ECO:0000256" key="1">
    <source>
        <dbReference type="ARBA" id="ARBA00004141"/>
    </source>
</evidence>
<keyword evidence="5 8" id="KW-1133">Transmembrane helix</keyword>
<feature type="transmembrane region" description="Helical" evidence="8">
    <location>
        <begin position="163"/>
        <end position="182"/>
    </location>
</feature>
<dbReference type="InterPro" id="IPR006634">
    <property type="entry name" value="TLC-dom"/>
</dbReference>
<dbReference type="PIRSF" id="PIRSF005225">
    <property type="entry name" value="LAG1_LAC1"/>
    <property type="match status" value="1"/>
</dbReference>
<dbReference type="AlphaFoldDB" id="A0A9W9Y7S9"/>
<dbReference type="GO" id="GO:0016020">
    <property type="term" value="C:membrane"/>
    <property type="evidence" value="ECO:0007669"/>
    <property type="project" value="UniProtKB-SubCell"/>
</dbReference>
<protein>
    <submittedName>
        <fullName evidence="10">Ceramide synthase 1</fullName>
        <ecNumber evidence="10">2.3.1.24</ecNumber>
    </submittedName>
</protein>
<comment type="subcellular location">
    <subcellularLocation>
        <location evidence="1">Membrane</location>
        <topology evidence="1">Multi-pass membrane protein</topology>
    </subcellularLocation>
</comment>
<dbReference type="Proteomes" id="UP001163046">
    <property type="component" value="Unassembled WGS sequence"/>
</dbReference>
<dbReference type="PANTHER" id="PTHR12560">
    <property type="entry name" value="LONGEVITY ASSURANCE FACTOR 1 LAG1"/>
    <property type="match status" value="1"/>
</dbReference>
<keyword evidence="10" id="KW-0808">Transferase</keyword>